<dbReference type="PANTHER" id="PTHR36837:SF4">
    <property type="entry name" value="BLR0908 PROTEIN"/>
    <property type="match status" value="1"/>
</dbReference>
<keyword evidence="3" id="KW-1185">Reference proteome</keyword>
<dbReference type="PIRSF" id="PIRSF020818">
    <property type="entry name" value="PHB_depoly_PhaZ"/>
    <property type="match status" value="1"/>
</dbReference>
<organism evidence="2 3">
    <name type="scientific">Ruegeria alba</name>
    <dbReference type="NCBI Taxonomy" id="2916756"/>
    <lineage>
        <taxon>Bacteria</taxon>
        <taxon>Pseudomonadati</taxon>
        <taxon>Pseudomonadota</taxon>
        <taxon>Alphaproteobacteria</taxon>
        <taxon>Rhodobacterales</taxon>
        <taxon>Roseobacteraceae</taxon>
        <taxon>Ruegeria</taxon>
    </lineage>
</organism>
<dbReference type="InterPro" id="IPR009656">
    <property type="entry name" value="PHB_depo_C"/>
</dbReference>
<evidence type="ECO:0000259" key="1">
    <source>
        <dbReference type="Pfam" id="PF06850"/>
    </source>
</evidence>
<dbReference type="Proteomes" id="UP001165279">
    <property type="component" value="Unassembled WGS sequence"/>
</dbReference>
<feature type="domain" description="PHB de-polymerase C-terminal" evidence="1">
    <location>
        <begin position="207"/>
        <end position="408"/>
    </location>
</feature>
<dbReference type="NCBIfam" id="TIGR01849">
    <property type="entry name" value="PHB_depoly_PhaZ"/>
    <property type="match status" value="1"/>
</dbReference>
<accession>A0ABS9NVI5</accession>
<dbReference type="SUPFAM" id="SSF53474">
    <property type="entry name" value="alpha/beta-Hydrolases"/>
    <property type="match status" value="1"/>
</dbReference>
<name>A0ABS9NVI5_9RHOB</name>
<dbReference type="EMBL" id="JAKOEM010000005">
    <property type="protein sequence ID" value="MCG6558225.1"/>
    <property type="molecule type" value="Genomic_DNA"/>
</dbReference>
<dbReference type="InterPro" id="IPR029058">
    <property type="entry name" value="AB_hydrolase_fold"/>
</dbReference>
<evidence type="ECO:0000313" key="2">
    <source>
        <dbReference type="EMBL" id="MCG6558225.1"/>
    </source>
</evidence>
<sequence length="424" mass="47578">MRYMMTYDWMETVRNTNQWLGATANSMASYPLFSMVPNPVFNWMSAWGEVTERTFQRMVVKPDWGIRTFTCEDGKDHLVEIKTVVERDFGDLIHINVTGRETQPRKVLLVAPMSGHYATLLRSTVKSLLVNCEVYVTDWHNARDIPVSAGKFDVEDYTLYLVDFMRELGPDTHVIAVCQPAPLTLAATAYLAELDPKAQPSTLTLIGGPVDPDATPTEVTDFGRRVTMGQLEQSMIQRVGFKYQGVGRMVYPGLLQLASFMSMNADRHSKAFSDQIHRVMRDEASDHDAHNRFYDEYLAVMDMTAEFYLSTVERVFKKREIARNAFIVDGHKVDISKITDVAVMTVEGANDDISAPGQCIAALDLCTGLADSKKANHLEPGAGHYGIFAGRSWRDNIRPLVIDFMNTNSRKGKSLRPANKNSAA</sequence>
<reference evidence="2" key="1">
    <citation type="submission" date="2022-02" db="EMBL/GenBank/DDBJ databases">
        <title>The genome sequence of Ruegeria sp. 1NDH52C.</title>
        <authorList>
            <person name="Du J."/>
        </authorList>
    </citation>
    <scope>NUCLEOTIDE SEQUENCE</scope>
    <source>
        <strain evidence="2">1NDH52C</strain>
    </source>
</reference>
<evidence type="ECO:0000313" key="3">
    <source>
        <dbReference type="Proteomes" id="UP001165279"/>
    </source>
</evidence>
<dbReference type="InterPro" id="IPR010915">
    <property type="entry name" value="PHB_depoly_PhaZ"/>
</dbReference>
<dbReference type="InterPro" id="IPR051321">
    <property type="entry name" value="PHA/PHB_synthase"/>
</dbReference>
<proteinExistence type="predicted"/>
<gene>
    <name evidence="2" type="primary">phaZ</name>
    <name evidence="2" type="ORF">MB818_08440</name>
</gene>
<protein>
    <submittedName>
        <fullName evidence="2">Polyhydroxyalkanoate depolymerase</fullName>
    </submittedName>
</protein>
<dbReference type="Pfam" id="PF06850">
    <property type="entry name" value="PHB_depo_C"/>
    <property type="match status" value="1"/>
</dbReference>
<dbReference type="PANTHER" id="PTHR36837">
    <property type="entry name" value="POLY(3-HYDROXYALKANOATE) POLYMERASE SUBUNIT PHAC"/>
    <property type="match status" value="1"/>
</dbReference>
<comment type="caution">
    <text evidence="2">The sequence shown here is derived from an EMBL/GenBank/DDBJ whole genome shotgun (WGS) entry which is preliminary data.</text>
</comment>
<dbReference type="Gene3D" id="3.40.50.1820">
    <property type="entry name" value="alpha/beta hydrolase"/>
    <property type="match status" value="1"/>
</dbReference>
<dbReference type="RefSeq" id="WP_234172214.1">
    <property type="nucleotide sequence ID" value="NZ_JAKOEM010000005.1"/>
</dbReference>